<evidence type="ECO:0000313" key="8">
    <source>
        <dbReference type="Proteomes" id="UP000325081"/>
    </source>
</evidence>
<keyword evidence="8" id="KW-1185">Reference proteome</keyword>
<evidence type="ECO:0000313" key="7">
    <source>
        <dbReference type="EMBL" id="GER51858.1"/>
    </source>
</evidence>
<keyword evidence="2" id="KW-0812">Transmembrane</keyword>
<evidence type="ECO:0000256" key="4">
    <source>
        <dbReference type="ARBA" id="ARBA00023136"/>
    </source>
</evidence>
<dbReference type="Gene3D" id="3.40.50.1820">
    <property type="entry name" value="alpha/beta hydrolase"/>
    <property type="match status" value="1"/>
</dbReference>
<dbReference type="GO" id="GO:0016787">
    <property type="term" value="F:hydrolase activity"/>
    <property type="evidence" value="ECO:0007669"/>
    <property type="project" value="UniProtKB-KW"/>
</dbReference>
<dbReference type="GO" id="GO:0005640">
    <property type="term" value="C:nuclear outer membrane"/>
    <property type="evidence" value="ECO:0007669"/>
    <property type="project" value="UniProtKB-SubCell"/>
</dbReference>
<dbReference type="PANTHER" id="PTHR12265">
    <property type="entry name" value="TRANSMEMBRANE PROTEIN 53"/>
    <property type="match status" value="1"/>
</dbReference>
<keyword evidence="4" id="KW-0472">Membrane</keyword>
<dbReference type="AlphaFoldDB" id="A0A5A7R368"/>
<keyword evidence="3" id="KW-1133">Transmembrane helix</keyword>
<accession>A0A5A7R368</accession>
<organism evidence="7 8">
    <name type="scientific">Striga asiatica</name>
    <name type="common">Asiatic witchweed</name>
    <name type="synonym">Buchnera asiatica</name>
    <dbReference type="NCBI Taxonomy" id="4170"/>
    <lineage>
        <taxon>Eukaryota</taxon>
        <taxon>Viridiplantae</taxon>
        <taxon>Streptophyta</taxon>
        <taxon>Embryophyta</taxon>
        <taxon>Tracheophyta</taxon>
        <taxon>Spermatophyta</taxon>
        <taxon>Magnoliopsida</taxon>
        <taxon>eudicotyledons</taxon>
        <taxon>Gunneridae</taxon>
        <taxon>Pentapetalae</taxon>
        <taxon>asterids</taxon>
        <taxon>lamiids</taxon>
        <taxon>Lamiales</taxon>
        <taxon>Orobanchaceae</taxon>
        <taxon>Buchnereae</taxon>
        <taxon>Striga</taxon>
    </lineage>
</organism>
<evidence type="ECO:0000256" key="1">
    <source>
        <dbReference type="ARBA" id="ARBA00007387"/>
    </source>
</evidence>
<dbReference type="PANTHER" id="PTHR12265:SF30">
    <property type="entry name" value="TRANSMEMBRANE PROTEIN 53"/>
    <property type="match status" value="1"/>
</dbReference>
<evidence type="ECO:0000256" key="3">
    <source>
        <dbReference type="ARBA" id="ARBA00022989"/>
    </source>
</evidence>
<keyword evidence="7" id="KW-0378">Hydrolase</keyword>
<evidence type="ECO:0000256" key="5">
    <source>
        <dbReference type="ARBA" id="ARBA00023242"/>
    </source>
</evidence>
<protein>
    <submittedName>
        <fullName evidence="7">Alpha/beta-Hydrolases superfamily protein</fullName>
    </submittedName>
</protein>
<keyword evidence="5" id="KW-0539">Nucleus</keyword>
<evidence type="ECO:0000256" key="2">
    <source>
        <dbReference type="ARBA" id="ARBA00022692"/>
    </source>
</evidence>
<proteinExistence type="inferred from homology"/>
<dbReference type="Proteomes" id="UP000325081">
    <property type="component" value="Unassembled WGS sequence"/>
</dbReference>
<evidence type="ECO:0000256" key="6">
    <source>
        <dbReference type="ARBA" id="ARBA00034303"/>
    </source>
</evidence>
<dbReference type="SUPFAM" id="SSF53474">
    <property type="entry name" value="alpha/beta-Hydrolases"/>
    <property type="match status" value="1"/>
</dbReference>
<dbReference type="InterPro" id="IPR029058">
    <property type="entry name" value="AB_hydrolase_fold"/>
</dbReference>
<dbReference type="Pfam" id="PF05705">
    <property type="entry name" value="DUF829"/>
    <property type="match status" value="1"/>
</dbReference>
<sequence>MASFLQRPVLAASAFAIASVSADKLNPFISLEQSNPPPPPLKQTDLDFSWVSLISMSKLPQFSLLNKFHLPLPNLPNLPTPILNPNSNHSFVSSSSLVLLNSYQSADWTKSAKPAAYPYIKPALPSDVLYRWHLPDPSTVSGKSGCLSAKSRTVVVLVGWLGAKQKHLNRYAAWYTSRGFHVITFTFPMWEVIGYKVGGKAETDVELLVDHLAEWLEEEHGKNLVFHTFSNTGWLTYGVILEKFQKKDSSLTDRIRGCIVDSAPVDNPDPQVFACGFSAAFLKKNSVATKGSVFEPDVDVKDGERTSIELNPALTEAALLVILEKLFGVVLNQPSINQRLCDVLSLLKSKQPNCPQLYIYSSADRVIPATYVESFIENQRKSGREVRACNFINTPHVDHFRHHPNLYSSQLTHFLEDCVLTR</sequence>
<dbReference type="OrthoDB" id="77878at2759"/>
<name>A0A5A7R368_STRAF</name>
<dbReference type="InterPro" id="IPR008547">
    <property type="entry name" value="DUF829_TMEM53"/>
</dbReference>
<dbReference type="EMBL" id="BKCP01009959">
    <property type="protein sequence ID" value="GER51858.1"/>
    <property type="molecule type" value="Genomic_DNA"/>
</dbReference>
<reference evidence="8" key="1">
    <citation type="journal article" date="2019" name="Curr. Biol.">
        <title>Genome Sequence of Striga asiatica Provides Insight into the Evolution of Plant Parasitism.</title>
        <authorList>
            <person name="Yoshida S."/>
            <person name="Kim S."/>
            <person name="Wafula E.K."/>
            <person name="Tanskanen J."/>
            <person name="Kim Y.M."/>
            <person name="Honaas L."/>
            <person name="Yang Z."/>
            <person name="Spallek T."/>
            <person name="Conn C.E."/>
            <person name="Ichihashi Y."/>
            <person name="Cheong K."/>
            <person name="Cui S."/>
            <person name="Der J.P."/>
            <person name="Gundlach H."/>
            <person name="Jiao Y."/>
            <person name="Hori C."/>
            <person name="Ishida J.K."/>
            <person name="Kasahara H."/>
            <person name="Kiba T."/>
            <person name="Kim M.S."/>
            <person name="Koo N."/>
            <person name="Laohavisit A."/>
            <person name="Lee Y.H."/>
            <person name="Lumba S."/>
            <person name="McCourt P."/>
            <person name="Mortimer J.C."/>
            <person name="Mutuku J.M."/>
            <person name="Nomura T."/>
            <person name="Sasaki-Sekimoto Y."/>
            <person name="Seto Y."/>
            <person name="Wang Y."/>
            <person name="Wakatake T."/>
            <person name="Sakakibara H."/>
            <person name="Demura T."/>
            <person name="Yamaguchi S."/>
            <person name="Yoneyama K."/>
            <person name="Manabe R.I."/>
            <person name="Nelson D.C."/>
            <person name="Schulman A.H."/>
            <person name="Timko M.P."/>
            <person name="dePamphilis C.W."/>
            <person name="Choi D."/>
            <person name="Shirasu K."/>
        </authorList>
    </citation>
    <scope>NUCLEOTIDE SEQUENCE [LARGE SCALE GENOMIC DNA]</scope>
    <source>
        <strain evidence="8">cv. UVA1</strain>
    </source>
</reference>
<comment type="subcellular location">
    <subcellularLocation>
        <location evidence="6">Nucleus outer membrane</location>
        <topology evidence="6">Single-pass membrane protein</topology>
    </subcellularLocation>
</comment>
<comment type="similarity">
    <text evidence="1">Belongs to the TMEM53 family.</text>
</comment>
<gene>
    <name evidence="7" type="ORF">STAS_29275</name>
</gene>
<comment type="caution">
    <text evidence="7">The sequence shown here is derived from an EMBL/GenBank/DDBJ whole genome shotgun (WGS) entry which is preliminary data.</text>
</comment>